<organism evidence="1 2">
    <name type="scientific">Panagrolaimus sp. JU765</name>
    <dbReference type="NCBI Taxonomy" id="591449"/>
    <lineage>
        <taxon>Eukaryota</taxon>
        <taxon>Metazoa</taxon>
        <taxon>Ecdysozoa</taxon>
        <taxon>Nematoda</taxon>
        <taxon>Chromadorea</taxon>
        <taxon>Rhabditida</taxon>
        <taxon>Tylenchina</taxon>
        <taxon>Panagrolaimomorpha</taxon>
        <taxon>Panagrolaimoidea</taxon>
        <taxon>Panagrolaimidae</taxon>
        <taxon>Panagrolaimus</taxon>
    </lineage>
</organism>
<protein>
    <submittedName>
        <fullName evidence="2">Uncharacterized protein</fullName>
    </submittedName>
</protein>
<name>A0AC34RNV0_9BILA</name>
<dbReference type="WBParaSite" id="JU765_v2.g827.t1">
    <property type="protein sequence ID" value="JU765_v2.g827.t1"/>
    <property type="gene ID" value="JU765_v2.g827"/>
</dbReference>
<sequence>MVFPLWILFATILCYVLEGLVIKSTSSIWTKTDTEKAVITGVEVLYTLFIDTVSFILLFFISGKFRNAIFKSPINKKQ</sequence>
<evidence type="ECO:0000313" key="2">
    <source>
        <dbReference type="WBParaSite" id="JU765_v2.g827.t1"/>
    </source>
</evidence>
<accession>A0AC34RNV0</accession>
<proteinExistence type="predicted"/>
<dbReference type="Proteomes" id="UP000887576">
    <property type="component" value="Unplaced"/>
</dbReference>
<reference evidence="2" key="1">
    <citation type="submission" date="2022-11" db="UniProtKB">
        <authorList>
            <consortium name="WormBaseParasite"/>
        </authorList>
    </citation>
    <scope>IDENTIFICATION</scope>
</reference>
<evidence type="ECO:0000313" key="1">
    <source>
        <dbReference type="Proteomes" id="UP000887576"/>
    </source>
</evidence>